<evidence type="ECO:0000313" key="3">
    <source>
        <dbReference type="Proteomes" id="UP000037510"/>
    </source>
</evidence>
<gene>
    <name evidence="2" type="ORF">OBRU01_11506</name>
</gene>
<dbReference type="SUPFAM" id="SSF81518">
    <property type="entry name" value="Subunit XI (6.4 kDa protein) of cytochrome bc1 complex (Ubiquinol-cytochrome c reductase)"/>
    <property type="match status" value="1"/>
</dbReference>
<dbReference type="PANTHER" id="PTHR15420:SF2">
    <property type="entry name" value="CYTOCHROME B-C1 COMPLEX SUBUNIT 10"/>
    <property type="match status" value="1"/>
</dbReference>
<reference evidence="2 3" key="1">
    <citation type="journal article" date="2015" name="Genome Biol. Evol.">
        <title>The genome of winter moth (Operophtera brumata) provides a genomic perspective on sexual dimorphism and phenology.</title>
        <authorList>
            <person name="Derks M.F."/>
            <person name="Smit S."/>
            <person name="Salis L."/>
            <person name="Schijlen E."/>
            <person name="Bossers A."/>
            <person name="Mateman C."/>
            <person name="Pijl A.S."/>
            <person name="de Ridder D."/>
            <person name="Groenen M.A."/>
            <person name="Visser M.E."/>
            <person name="Megens H.J."/>
        </authorList>
    </citation>
    <scope>NUCLEOTIDE SEQUENCE [LARGE SCALE GENOMIC DNA]</scope>
    <source>
        <strain evidence="2">WM2013NL</strain>
        <tissue evidence="2">Head and thorax</tissue>
    </source>
</reference>
<keyword evidence="3" id="KW-1185">Reference proteome</keyword>
<dbReference type="GO" id="GO:0006122">
    <property type="term" value="P:mitochondrial electron transport, ubiquinol to cytochrome c"/>
    <property type="evidence" value="ECO:0007669"/>
    <property type="project" value="InterPro"/>
</dbReference>
<dbReference type="Gene3D" id="1.20.5.220">
    <property type="match status" value="1"/>
</dbReference>
<feature type="transmembrane region" description="Helical" evidence="1">
    <location>
        <begin position="12"/>
        <end position="34"/>
    </location>
</feature>
<accession>A0A0L7L7H4</accession>
<dbReference type="InterPro" id="IPR029027">
    <property type="entry name" value="Single_a-helix_sf"/>
</dbReference>
<organism evidence="2 3">
    <name type="scientific">Operophtera brumata</name>
    <name type="common">Winter moth</name>
    <name type="synonym">Phalaena brumata</name>
    <dbReference type="NCBI Taxonomy" id="104452"/>
    <lineage>
        <taxon>Eukaryota</taxon>
        <taxon>Metazoa</taxon>
        <taxon>Ecdysozoa</taxon>
        <taxon>Arthropoda</taxon>
        <taxon>Hexapoda</taxon>
        <taxon>Insecta</taxon>
        <taxon>Pterygota</taxon>
        <taxon>Neoptera</taxon>
        <taxon>Endopterygota</taxon>
        <taxon>Lepidoptera</taxon>
        <taxon>Glossata</taxon>
        <taxon>Ditrysia</taxon>
        <taxon>Geometroidea</taxon>
        <taxon>Geometridae</taxon>
        <taxon>Larentiinae</taxon>
        <taxon>Operophtera</taxon>
    </lineage>
</organism>
<dbReference type="InterPro" id="IPR015089">
    <property type="entry name" value="UQCR"/>
</dbReference>
<dbReference type="GO" id="GO:0005743">
    <property type="term" value="C:mitochondrial inner membrane"/>
    <property type="evidence" value="ECO:0007669"/>
    <property type="project" value="TreeGrafter"/>
</dbReference>
<protein>
    <submittedName>
        <fullName evidence="2">Cytochrome b-c1 complex subunit 10</fullName>
    </submittedName>
</protein>
<dbReference type="PANTHER" id="PTHR15420">
    <property type="entry name" value="UBIQUINOL-CYTOCHROME C REDUCTASE COMPLEX 6.4 KD PROTEIN"/>
    <property type="match status" value="1"/>
</dbReference>
<name>A0A0L7L7H4_OPEBR</name>
<evidence type="ECO:0000256" key="1">
    <source>
        <dbReference type="SAM" id="Phobius"/>
    </source>
</evidence>
<dbReference type="AlphaFoldDB" id="A0A0L7L7H4"/>
<sequence>MLGRIGKKHIDIAASFASSAAGFGGAAFLTLLYFTDWKVFVANIPYYGGKFPKEEEPSS</sequence>
<dbReference type="Pfam" id="PF08997">
    <property type="entry name" value="UCR_6-4kD"/>
    <property type="match status" value="1"/>
</dbReference>
<keyword evidence="1" id="KW-1133">Transmembrane helix</keyword>
<evidence type="ECO:0000313" key="2">
    <source>
        <dbReference type="EMBL" id="KOB71452.1"/>
    </source>
</evidence>
<dbReference type="EMBL" id="JTDY01002418">
    <property type="protein sequence ID" value="KOB71452.1"/>
    <property type="molecule type" value="Genomic_DNA"/>
</dbReference>
<comment type="caution">
    <text evidence="2">The sequence shown here is derived from an EMBL/GenBank/DDBJ whole genome shotgun (WGS) entry which is preliminary data.</text>
</comment>
<keyword evidence="1" id="KW-0472">Membrane</keyword>
<dbReference type="STRING" id="104452.A0A0L7L7H4"/>
<keyword evidence="1" id="KW-0812">Transmembrane</keyword>
<proteinExistence type="predicted"/>
<dbReference type="Proteomes" id="UP000037510">
    <property type="component" value="Unassembled WGS sequence"/>
</dbReference>